<dbReference type="Proteomes" id="UP001476798">
    <property type="component" value="Unassembled WGS sequence"/>
</dbReference>
<dbReference type="EMBL" id="JAHRIO010046590">
    <property type="protein sequence ID" value="MEQ2173539.1"/>
    <property type="molecule type" value="Genomic_DNA"/>
</dbReference>
<comment type="caution">
    <text evidence="1">The sequence shown here is derived from an EMBL/GenBank/DDBJ whole genome shotgun (WGS) entry which is preliminary data.</text>
</comment>
<proteinExistence type="predicted"/>
<sequence length="113" mass="12523">MGCSHKLSEFQLGILIGCHLCNKSSCEISSLLKIPPSTVRDRTPLGRIRVETESQAFSSINHQSIYELKIVLLEQWSKAPMNMLLNLENSLTRRTEAVMDAKGGSTSYRGVVA</sequence>
<accession>A0ABV0NQ76</accession>
<evidence type="ECO:0000313" key="2">
    <source>
        <dbReference type="Proteomes" id="UP001476798"/>
    </source>
</evidence>
<evidence type="ECO:0000313" key="1">
    <source>
        <dbReference type="EMBL" id="MEQ2173539.1"/>
    </source>
</evidence>
<organism evidence="1 2">
    <name type="scientific">Goodea atripinnis</name>
    <dbReference type="NCBI Taxonomy" id="208336"/>
    <lineage>
        <taxon>Eukaryota</taxon>
        <taxon>Metazoa</taxon>
        <taxon>Chordata</taxon>
        <taxon>Craniata</taxon>
        <taxon>Vertebrata</taxon>
        <taxon>Euteleostomi</taxon>
        <taxon>Actinopterygii</taxon>
        <taxon>Neopterygii</taxon>
        <taxon>Teleostei</taxon>
        <taxon>Neoteleostei</taxon>
        <taxon>Acanthomorphata</taxon>
        <taxon>Ovalentaria</taxon>
        <taxon>Atherinomorphae</taxon>
        <taxon>Cyprinodontiformes</taxon>
        <taxon>Goodeidae</taxon>
        <taxon>Goodea</taxon>
    </lineage>
</organism>
<protein>
    <submittedName>
        <fullName evidence="1">Uncharacterized protein</fullName>
    </submittedName>
</protein>
<gene>
    <name evidence="1" type="ORF">GOODEAATRI_033112</name>
</gene>
<name>A0ABV0NQ76_9TELE</name>
<reference evidence="1 2" key="1">
    <citation type="submission" date="2021-06" db="EMBL/GenBank/DDBJ databases">
        <authorList>
            <person name="Palmer J.M."/>
        </authorList>
    </citation>
    <scope>NUCLEOTIDE SEQUENCE [LARGE SCALE GENOMIC DNA]</scope>
    <source>
        <strain evidence="1 2">GA_2019</strain>
        <tissue evidence="1">Muscle</tissue>
    </source>
</reference>
<keyword evidence="2" id="KW-1185">Reference proteome</keyword>